<dbReference type="PROSITE" id="PS00031">
    <property type="entry name" value="NUCLEAR_REC_DBD_1"/>
    <property type="match status" value="1"/>
</dbReference>
<keyword evidence="2 9" id="KW-0863">Zinc-finger</keyword>
<feature type="region of interest" description="Disordered" evidence="10">
    <location>
        <begin position="115"/>
        <end position="139"/>
    </location>
</feature>
<keyword evidence="7 9" id="KW-0675">Receptor</keyword>
<name>A0ABM1RUZ8_LIMPO</name>
<proteinExistence type="inferred from homology"/>
<evidence type="ECO:0000256" key="8">
    <source>
        <dbReference type="ARBA" id="ARBA00023242"/>
    </source>
</evidence>
<dbReference type="RefSeq" id="XP_022235203.1">
    <property type="nucleotide sequence ID" value="XM_022379495.1"/>
</dbReference>
<dbReference type="SUPFAM" id="SSF57716">
    <property type="entry name" value="Glucocorticoid receptor-like (DNA-binding domain)"/>
    <property type="match status" value="1"/>
</dbReference>
<dbReference type="SMART" id="SM00399">
    <property type="entry name" value="ZnF_C4"/>
    <property type="match status" value="1"/>
</dbReference>
<evidence type="ECO:0000313" key="13">
    <source>
        <dbReference type="Proteomes" id="UP000694941"/>
    </source>
</evidence>
<evidence type="ECO:0000256" key="1">
    <source>
        <dbReference type="ARBA" id="ARBA00022723"/>
    </source>
</evidence>
<dbReference type="Proteomes" id="UP000694941">
    <property type="component" value="Unplaced"/>
</dbReference>
<dbReference type="Pfam" id="PF00105">
    <property type="entry name" value="zf-C4"/>
    <property type="match status" value="1"/>
</dbReference>
<dbReference type="PROSITE" id="PS51843">
    <property type="entry name" value="NR_LBD"/>
    <property type="match status" value="1"/>
</dbReference>
<dbReference type="InterPro" id="IPR001628">
    <property type="entry name" value="Znf_hrmn_rcpt"/>
</dbReference>
<evidence type="ECO:0000313" key="14">
    <source>
        <dbReference type="RefSeq" id="XP_022235203.1"/>
    </source>
</evidence>
<accession>A0ABM1RUZ8</accession>
<evidence type="ECO:0000256" key="6">
    <source>
        <dbReference type="ARBA" id="ARBA00023163"/>
    </source>
</evidence>
<dbReference type="SUPFAM" id="SSF48508">
    <property type="entry name" value="Nuclear receptor ligand-binding domain"/>
    <property type="match status" value="1"/>
</dbReference>
<dbReference type="PRINTS" id="PR00047">
    <property type="entry name" value="STROIDFINGER"/>
</dbReference>
<dbReference type="Gene3D" id="3.30.50.10">
    <property type="entry name" value="Erythroid Transcription Factor GATA-1, subunit A"/>
    <property type="match status" value="1"/>
</dbReference>
<evidence type="ECO:0000256" key="7">
    <source>
        <dbReference type="ARBA" id="ARBA00023170"/>
    </source>
</evidence>
<feature type="region of interest" description="Disordered" evidence="10">
    <location>
        <begin position="421"/>
        <end position="455"/>
    </location>
</feature>
<comment type="subcellular location">
    <subcellularLocation>
        <location evidence="9">Nucleus</location>
    </subcellularLocation>
</comment>
<dbReference type="GeneID" id="106475368"/>
<evidence type="ECO:0000256" key="3">
    <source>
        <dbReference type="ARBA" id="ARBA00022833"/>
    </source>
</evidence>
<dbReference type="InterPro" id="IPR050234">
    <property type="entry name" value="Nuclear_hormone_rcpt_NR1"/>
</dbReference>
<dbReference type="PRINTS" id="PR00398">
    <property type="entry name" value="STRDHORMONER"/>
</dbReference>
<keyword evidence="13" id="KW-1185">Reference proteome</keyword>
<protein>
    <submittedName>
        <fullName evidence="14">Vitamin D3 receptor-like</fullName>
    </submittedName>
</protein>
<feature type="domain" description="NR LBD" evidence="12">
    <location>
        <begin position="154"/>
        <end position="388"/>
    </location>
</feature>
<dbReference type="InterPro" id="IPR001723">
    <property type="entry name" value="Nuclear_hrmn_rcpt"/>
</dbReference>
<dbReference type="InterPro" id="IPR013088">
    <property type="entry name" value="Znf_NHR/GATA"/>
</dbReference>
<keyword evidence="5 9" id="KW-0238">DNA-binding</keyword>
<evidence type="ECO:0000256" key="9">
    <source>
        <dbReference type="RuleBase" id="RU004334"/>
    </source>
</evidence>
<evidence type="ECO:0000259" key="12">
    <source>
        <dbReference type="PROSITE" id="PS51843"/>
    </source>
</evidence>
<evidence type="ECO:0000259" key="11">
    <source>
        <dbReference type="PROSITE" id="PS51030"/>
    </source>
</evidence>
<dbReference type="PANTHER" id="PTHR24082">
    <property type="entry name" value="NUCLEAR HORMONE RECEPTOR"/>
    <property type="match status" value="1"/>
</dbReference>
<keyword evidence="6 9" id="KW-0804">Transcription</keyword>
<dbReference type="PROSITE" id="PS51030">
    <property type="entry name" value="NUCLEAR_REC_DBD_2"/>
    <property type="match status" value="1"/>
</dbReference>
<reference evidence="14" key="1">
    <citation type="submission" date="2025-08" db="UniProtKB">
        <authorList>
            <consortium name="RefSeq"/>
        </authorList>
    </citation>
    <scope>IDENTIFICATION</scope>
    <source>
        <tissue evidence="14">Muscle</tissue>
    </source>
</reference>
<evidence type="ECO:0000256" key="4">
    <source>
        <dbReference type="ARBA" id="ARBA00023015"/>
    </source>
</evidence>
<dbReference type="Pfam" id="PF00104">
    <property type="entry name" value="Hormone_recep"/>
    <property type="match status" value="1"/>
</dbReference>
<evidence type="ECO:0000256" key="5">
    <source>
        <dbReference type="ARBA" id="ARBA00023125"/>
    </source>
</evidence>
<comment type="similarity">
    <text evidence="9">Belongs to the nuclear hormone receptor family.</text>
</comment>
<dbReference type="SMART" id="SM00430">
    <property type="entry name" value="HOLI"/>
    <property type="match status" value="1"/>
</dbReference>
<keyword evidence="3 9" id="KW-0862">Zinc</keyword>
<keyword evidence="1 9" id="KW-0479">Metal-binding</keyword>
<organism evidence="13 14">
    <name type="scientific">Limulus polyphemus</name>
    <name type="common">Atlantic horseshoe crab</name>
    <dbReference type="NCBI Taxonomy" id="6850"/>
    <lineage>
        <taxon>Eukaryota</taxon>
        <taxon>Metazoa</taxon>
        <taxon>Ecdysozoa</taxon>
        <taxon>Arthropoda</taxon>
        <taxon>Chelicerata</taxon>
        <taxon>Merostomata</taxon>
        <taxon>Xiphosura</taxon>
        <taxon>Limulidae</taxon>
        <taxon>Limulus</taxon>
    </lineage>
</organism>
<dbReference type="Gene3D" id="1.10.565.10">
    <property type="entry name" value="Retinoid X Receptor"/>
    <property type="match status" value="1"/>
</dbReference>
<dbReference type="InterPro" id="IPR000536">
    <property type="entry name" value="Nucl_hrmn_rcpt_lig-bd"/>
</dbReference>
<evidence type="ECO:0000256" key="10">
    <source>
        <dbReference type="SAM" id="MobiDB-lite"/>
    </source>
</evidence>
<keyword evidence="8 9" id="KW-0539">Nucleus</keyword>
<dbReference type="InterPro" id="IPR035500">
    <property type="entry name" value="NHR-like_dom_sf"/>
</dbReference>
<dbReference type="CDD" id="cd07156">
    <property type="entry name" value="NR_DBD_VDR_like"/>
    <property type="match status" value="1"/>
</dbReference>
<feature type="domain" description="Nuclear receptor" evidence="11">
    <location>
        <begin position="28"/>
        <end position="105"/>
    </location>
</feature>
<gene>
    <name evidence="14" type="primary">LOC106475368</name>
</gene>
<sequence length="455" mass="52353">MSLPPNGSSSSSTGLPAEEASRSFSKHQKVCGVCGDRAKSYHFGGISCDSCKAFFRRSVQNEGYKNFHCPYEGKCDITISSRKCCQYCRFQKCLAIGMEKGWVMTEEERLHLLRSRMEKRQRQGTTESDKPRRKTSVSDYDPDINEMGKFLTENDVQDIESLITMYEVSYQAVGFSEKLTIQSSERSRTEIIDMFFTVIKQFAHFAQNLEGFSVIPHSDQQVLLRSGVMEMCFLRGAYVFDERNGCWPDRRKTLYRDSPPLRAEDIKKLVSPTLFEKHMKFVIGIKELDPDEPTIMLLLVTILLSPDRSNLENVDLVTKQQEKYYILLKKYMLWRYGPNHTAALYPKLFLKLPDLRELNDAHTDYHLKLDKDEMEEIQQRLSSLRLDSSSDSSSAPELYGAAVRHWSIRRDLLLDLRSSSPLDLEEESSSSEGSDRFAMSRLKHGVDRAVEESQP</sequence>
<evidence type="ECO:0000256" key="2">
    <source>
        <dbReference type="ARBA" id="ARBA00022771"/>
    </source>
</evidence>
<dbReference type="PANTHER" id="PTHR24082:SF482">
    <property type="entry name" value="NUCLEAR RECEPTOR"/>
    <property type="match status" value="1"/>
</dbReference>
<keyword evidence="4 9" id="KW-0805">Transcription regulation</keyword>
<feature type="compositionally biased region" description="Basic and acidic residues" evidence="10">
    <location>
        <begin position="444"/>
        <end position="455"/>
    </location>
</feature>